<evidence type="ECO:0000313" key="9">
    <source>
        <dbReference type="WBParaSite" id="Csp11.Scaffold629.g13068.t1"/>
    </source>
</evidence>
<dbReference type="SFLD" id="SFLDS00019">
    <property type="entry name" value="Glutathione_Transferase_(cytos"/>
    <property type="match status" value="1"/>
</dbReference>
<evidence type="ECO:0000256" key="4">
    <source>
        <dbReference type="ARBA" id="ARBA00047960"/>
    </source>
</evidence>
<dbReference type="SFLD" id="SFLDG01205">
    <property type="entry name" value="AMPS.1"/>
    <property type="match status" value="1"/>
</dbReference>
<dbReference type="Pfam" id="PF14497">
    <property type="entry name" value="GST_C_3"/>
    <property type="match status" value="1"/>
</dbReference>
<dbReference type="Pfam" id="PF02798">
    <property type="entry name" value="GST_N"/>
    <property type="match status" value="1"/>
</dbReference>
<evidence type="ECO:0000256" key="1">
    <source>
        <dbReference type="ARBA" id="ARBA00012452"/>
    </source>
</evidence>
<dbReference type="SUPFAM" id="SSF52833">
    <property type="entry name" value="Thioredoxin-like"/>
    <property type="match status" value="1"/>
</dbReference>
<dbReference type="InterPro" id="IPR004045">
    <property type="entry name" value="Glutathione_S-Trfase_N"/>
</dbReference>
<evidence type="ECO:0000256" key="2">
    <source>
        <dbReference type="ARBA" id="ARBA00022679"/>
    </source>
</evidence>
<dbReference type="FunFam" id="3.40.30.10:FF:000258">
    <property type="entry name" value="Glutathione S-transferase"/>
    <property type="match status" value="1"/>
</dbReference>
<evidence type="ECO:0000313" key="8">
    <source>
        <dbReference type="Proteomes" id="UP000095282"/>
    </source>
</evidence>
<dbReference type="Proteomes" id="UP000095282">
    <property type="component" value="Unplaced"/>
</dbReference>
<dbReference type="EC" id="2.5.1.18" evidence="1"/>
<dbReference type="InterPro" id="IPR010987">
    <property type="entry name" value="Glutathione-S-Trfase_C-like"/>
</dbReference>
<dbReference type="Gene3D" id="1.20.1050.10">
    <property type="match status" value="1"/>
</dbReference>
<dbReference type="PROSITE" id="PS50404">
    <property type="entry name" value="GST_NTER"/>
    <property type="match status" value="1"/>
</dbReference>
<dbReference type="Gene3D" id="3.40.30.10">
    <property type="entry name" value="Glutaredoxin"/>
    <property type="match status" value="1"/>
</dbReference>
<dbReference type="GO" id="GO:0006749">
    <property type="term" value="P:glutathione metabolic process"/>
    <property type="evidence" value="ECO:0007669"/>
    <property type="project" value="TreeGrafter"/>
</dbReference>
<dbReference type="PROSITE" id="PS50405">
    <property type="entry name" value="GST_CTER"/>
    <property type="match status" value="1"/>
</dbReference>
<dbReference type="InterPro" id="IPR050213">
    <property type="entry name" value="GST_superfamily"/>
</dbReference>
<organism evidence="8 9">
    <name type="scientific">Caenorhabditis tropicalis</name>
    <dbReference type="NCBI Taxonomy" id="1561998"/>
    <lineage>
        <taxon>Eukaryota</taxon>
        <taxon>Metazoa</taxon>
        <taxon>Ecdysozoa</taxon>
        <taxon>Nematoda</taxon>
        <taxon>Chromadorea</taxon>
        <taxon>Rhabditida</taxon>
        <taxon>Rhabditina</taxon>
        <taxon>Rhabditomorpha</taxon>
        <taxon>Rhabditoidea</taxon>
        <taxon>Rhabditidae</taxon>
        <taxon>Peloderinae</taxon>
        <taxon>Caenorhabditis</taxon>
    </lineage>
</organism>
<dbReference type="eggNOG" id="KOG1695">
    <property type="taxonomic scope" value="Eukaryota"/>
</dbReference>
<dbReference type="STRING" id="1561998.A0A1I7TYI4"/>
<dbReference type="FunFam" id="1.20.1050.10:FF:000031">
    <property type="entry name" value="Glutathione S-Transferase"/>
    <property type="match status" value="1"/>
</dbReference>
<comment type="catalytic activity">
    <reaction evidence="4">
        <text>RX + glutathione = an S-substituted glutathione + a halide anion + H(+)</text>
        <dbReference type="Rhea" id="RHEA:16437"/>
        <dbReference type="ChEBI" id="CHEBI:15378"/>
        <dbReference type="ChEBI" id="CHEBI:16042"/>
        <dbReference type="ChEBI" id="CHEBI:17792"/>
        <dbReference type="ChEBI" id="CHEBI:57925"/>
        <dbReference type="ChEBI" id="CHEBI:90779"/>
        <dbReference type="EC" id="2.5.1.18"/>
    </reaction>
</comment>
<dbReference type="InterPro" id="IPR036282">
    <property type="entry name" value="Glutathione-S-Trfase_C_sf"/>
</dbReference>
<dbReference type="AlphaFoldDB" id="A0A1I7TYI4"/>
<dbReference type="CDD" id="cd03192">
    <property type="entry name" value="GST_C_Sigma_like"/>
    <property type="match status" value="1"/>
</dbReference>
<proteinExistence type="inferred from homology"/>
<evidence type="ECO:0000256" key="5">
    <source>
        <dbReference type="ARBA" id="ARBA00078118"/>
    </source>
</evidence>
<dbReference type="SFLD" id="SFLDG00363">
    <property type="entry name" value="AMPS_(cytGST):_Alpha-__Mu-__Pi"/>
    <property type="match status" value="1"/>
</dbReference>
<protein>
    <recommendedName>
        <fullName evidence="1">glutathione transferase</fullName>
        <ecNumber evidence="1">2.5.1.18</ecNumber>
    </recommendedName>
    <alternativeName>
        <fullName evidence="5">GST class-sigma</fullName>
    </alternativeName>
</protein>
<evidence type="ECO:0000256" key="3">
    <source>
        <dbReference type="ARBA" id="ARBA00038317"/>
    </source>
</evidence>
<evidence type="ECO:0000259" key="7">
    <source>
        <dbReference type="PROSITE" id="PS50405"/>
    </source>
</evidence>
<dbReference type="PANTHER" id="PTHR11571">
    <property type="entry name" value="GLUTATHIONE S-TRANSFERASE"/>
    <property type="match status" value="1"/>
</dbReference>
<dbReference type="WBParaSite" id="Csp11.Scaffold629.g13068.t1">
    <property type="protein sequence ID" value="Csp11.Scaffold629.g13068.t1"/>
    <property type="gene ID" value="Csp11.Scaffold629.g13068"/>
</dbReference>
<dbReference type="SUPFAM" id="SSF47616">
    <property type="entry name" value="GST C-terminal domain-like"/>
    <property type="match status" value="1"/>
</dbReference>
<feature type="domain" description="GST C-terminal" evidence="7">
    <location>
        <begin position="85"/>
        <end position="213"/>
    </location>
</feature>
<dbReference type="InterPro" id="IPR036249">
    <property type="entry name" value="Thioredoxin-like_sf"/>
</dbReference>
<keyword evidence="8" id="KW-1185">Reference proteome</keyword>
<name>A0A1I7TYI4_9PELO</name>
<dbReference type="CDD" id="cd03039">
    <property type="entry name" value="GST_N_Sigma_like"/>
    <property type="match status" value="1"/>
</dbReference>
<dbReference type="InterPro" id="IPR004046">
    <property type="entry name" value="GST_C"/>
</dbReference>
<keyword evidence="2" id="KW-0808">Transferase</keyword>
<evidence type="ECO:0000259" key="6">
    <source>
        <dbReference type="PROSITE" id="PS50404"/>
    </source>
</evidence>
<dbReference type="InterPro" id="IPR040079">
    <property type="entry name" value="Glutathione_S-Trfase"/>
</dbReference>
<dbReference type="GO" id="GO:0004364">
    <property type="term" value="F:glutathione transferase activity"/>
    <property type="evidence" value="ECO:0007669"/>
    <property type="project" value="UniProtKB-EC"/>
</dbReference>
<reference evidence="9" key="1">
    <citation type="submission" date="2016-11" db="UniProtKB">
        <authorList>
            <consortium name="WormBaseParasite"/>
        </authorList>
    </citation>
    <scope>IDENTIFICATION</scope>
</reference>
<feature type="domain" description="GST N-terminal" evidence="6">
    <location>
        <begin position="2"/>
        <end position="83"/>
    </location>
</feature>
<dbReference type="PANTHER" id="PTHR11571:SF125">
    <property type="entry name" value="GLUTATHIONE S-TRANSFERASE"/>
    <property type="match status" value="1"/>
</dbReference>
<sequence>MTKYRLHYFNARGYAEVTRDMFHMAGVHFEDVRYELEDWIKEGSTTKETMPFGQMPVLEVDGEKIPQSAAIARFVANELGFAGKSPVEKAWADAFADLYKDFLNEMKPWAMIAFGYPGQSGDRGELKKTVLDPARKKYFKLLSKTLEKSKSGFLLDSGICYADLMFFETTTSLIGFESGFLGTDFPAVTEYFKRIGEHPKLKPYLETRPVQPK</sequence>
<accession>A0A1I7TYI4</accession>
<dbReference type="GO" id="GO:0005737">
    <property type="term" value="C:cytoplasm"/>
    <property type="evidence" value="ECO:0007669"/>
    <property type="project" value="UniProtKB-ARBA"/>
</dbReference>
<comment type="similarity">
    <text evidence="3">Belongs to the GST superfamily. Sigma family.</text>
</comment>